<feature type="chain" id="PRO_5015649928" evidence="1">
    <location>
        <begin position="27"/>
        <end position="147"/>
    </location>
</feature>
<reference evidence="3 4" key="1">
    <citation type="submission" date="2018-05" db="EMBL/GenBank/DDBJ databases">
        <title>Genome of Sphingosinicella humi QZX222.</title>
        <authorList>
            <person name="Qiao Z."/>
            <person name="Wang G."/>
        </authorList>
    </citation>
    <scope>NUCLEOTIDE SEQUENCE [LARGE SCALE GENOMIC DNA]</scope>
    <source>
        <strain evidence="3 4">QZX222</strain>
    </source>
</reference>
<dbReference type="Proteomes" id="UP000245916">
    <property type="component" value="Unassembled WGS sequence"/>
</dbReference>
<comment type="caution">
    <text evidence="3">The sequence shown here is derived from an EMBL/GenBank/DDBJ whole genome shotgun (WGS) entry which is preliminary data.</text>
</comment>
<sequence length="147" mass="14889">MRRKEDPMIRTMLPLALLLAAGPALAQEEGHKLTAALTGAAERPGPGDADGAGTAALQVNPGEARVCYTLKVSGIETATAAHIHKARSNESGPPVATLEAPADGASEGCASVTAELAKALIQTPAGFYVNVHNADFPAGAIRGQLGK</sequence>
<dbReference type="InterPro" id="IPR010895">
    <property type="entry name" value="CHRD"/>
</dbReference>
<keyword evidence="4" id="KW-1185">Reference proteome</keyword>
<evidence type="ECO:0000256" key="1">
    <source>
        <dbReference type="SAM" id="SignalP"/>
    </source>
</evidence>
<accession>A0A2U2J3J8</accession>
<name>A0A2U2J3J8_9SPHN</name>
<dbReference type="EMBL" id="QFFF01000001">
    <property type="protein sequence ID" value="PWG02902.1"/>
    <property type="molecule type" value="Genomic_DNA"/>
</dbReference>
<protein>
    <submittedName>
        <fullName evidence="3">CHRD domain-containing protein</fullName>
    </submittedName>
</protein>
<proteinExistence type="predicted"/>
<evidence type="ECO:0000259" key="2">
    <source>
        <dbReference type="PROSITE" id="PS50933"/>
    </source>
</evidence>
<dbReference type="SMART" id="SM00754">
    <property type="entry name" value="CHRD"/>
    <property type="match status" value="1"/>
</dbReference>
<organism evidence="3 4">
    <name type="scientific">Allosphingosinicella humi</name>
    <dbReference type="NCBI Taxonomy" id="2068657"/>
    <lineage>
        <taxon>Bacteria</taxon>
        <taxon>Pseudomonadati</taxon>
        <taxon>Pseudomonadota</taxon>
        <taxon>Alphaproteobacteria</taxon>
        <taxon>Sphingomonadales</taxon>
        <taxon>Sphingomonadaceae</taxon>
        <taxon>Allosphingosinicella</taxon>
    </lineage>
</organism>
<keyword evidence="1" id="KW-0732">Signal</keyword>
<evidence type="ECO:0000313" key="3">
    <source>
        <dbReference type="EMBL" id="PWG02902.1"/>
    </source>
</evidence>
<dbReference type="Pfam" id="PF07452">
    <property type="entry name" value="CHRD"/>
    <property type="match status" value="1"/>
</dbReference>
<gene>
    <name evidence="3" type="ORF">DF286_08495</name>
</gene>
<dbReference type="AlphaFoldDB" id="A0A2U2J3J8"/>
<dbReference type="PROSITE" id="PS50933">
    <property type="entry name" value="CHRD"/>
    <property type="match status" value="1"/>
</dbReference>
<evidence type="ECO:0000313" key="4">
    <source>
        <dbReference type="Proteomes" id="UP000245916"/>
    </source>
</evidence>
<feature type="signal peptide" evidence="1">
    <location>
        <begin position="1"/>
        <end position="26"/>
    </location>
</feature>
<feature type="domain" description="CHRD" evidence="2">
    <location>
        <begin position="29"/>
        <end position="147"/>
    </location>
</feature>